<dbReference type="STRING" id="7398.A0A1B0A881"/>
<evidence type="ECO:0000313" key="1">
    <source>
        <dbReference type="EnsemblMetazoa" id="GPAI037370-PA"/>
    </source>
</evidence>
<dbReference type="Gene3D" id="2.40.10.10">
    <property type="entry name" value="Trypsin-like serine proteases"/>
    <property type="match status" value="2"/>
</dbReference>
<dbReference type="Proteomes" id="UP000092445">
    <property type="component" value="Unassembled WGS sequence"/>
</dbReference>
<dbReference type="EnsemblMetazoa" id="GPAI037370-RA">
    <property type="protein sequence ID" value="GPAI037370-PA"/>
    <property type="gene ID" value="GPAI037370"/>
</dbReference>
<name>A0A1B0A881_GLOPL</name>
<sequence length="276" mass="31115">MDLALQANAKWKAMLSLSKKVNFIIDFFYIILRVCGVLTQDDEPPDPAISVSHVIPGSKYTKHLAVWGVYTNGENNIYGVGVLLNDHVVLSHTVINVTERKISASSRKEIHVGFTIVGSYRYPMRIPYSQADKFMDGSLYMKSSRADMPHLGLINIQATLRLHPYYVAPMKLPEHEYNGSKNCIIVGWGNFKDKVNSFYHLILITIMVFTHTDVFETKVQVMDVEACRTATDFPTLHDNCICILSELGDEVCEAAGGEPIICDDKQMPVAPMYRMY</sequence>
<accession>A0A1B0A881</accession>
<organism evidence="1 2">
    <name type="scientific">Glossina pallidipes</name>
    <name type="common">Tsetse fly</name>
    <dbReference type="NCBI Taxonomy" id="7398"/>
    <lineage>
        <taxon>Eukaryota</taxon>
        <taxon>Metazoa</taxon>
        <taxon>Ecdysozoa</taxon>
        <taxon>Arthropoda</taxon>
        <taxon>Hexapoda</taxon>
        <taxon>Insecta</taxon>
        <taxon>Pterygota</taxon>
        <taxon>Neoptera</taxon>
        <taxon>Endopterygota</taxon>
        <taxon>Diptera</taxon>
        <taxon>Brachycera</taxon>
        <taxon>Muscomorpha</taxon>
        <taxon>Hippoboscoidea</taxon>
        <taxon>Glossinidae</taxon>
        <taxon>Glossina</taxon>
    </lineage>
</organism>
<dbReference type="InterPro" id="IPR009003">
    <property type="entry name" value="Peptidase_S1_PA"/>
</dbReference>
<evidence type="ECO:0008006" key="3">
    <source>
        <dbReference type="Google" id="ProtNLM"/>
    </source>
</evidence>
<dbReference type="AlphaFoldDB" id="A0A1B0A881"/>
<dbReference type="InterPro" id="IPR043504">
    <property type="entry name" value="Peptidase_S1_PA_chymotrypsin"/>
</dbReference>
<protein>
    <recommendedName>
        <fullName evidence="3">Peptidase S1 domain-containing protein</fullName>
    </recommendedName>
</protein>
<dbReference type="VEuPathDB" id="VectorBase:GPAI037370"/>
<dbReference type="SUPFAM" id="SSF50494">
    <property type="entry name" value="Trypsin-like serine proteases"/>
    <property type="match status" value="1"/>
</dbReference>
<evidence type="ECO:0000313" key="2">
    <source>
        <dbReference type="Proteomes" id="UP000092445"/>
    </source>
</evidence>
<keyword evidence="2" id="KW-1185">Reference proteome</keyword>
<reference evidence="2" key="1">
    <citation type="submission" date="2014-03" db="EMBL/GenBank/DDBJ databases">
        <authorList>
            <person name="Aksoy S."/>
            <person name="Warren W."/>
            <person name="Wilson R.K."/>
        </authorList>
    </citation>
    <scope>NUCLEOTIDE SEQUENCE [LARGE SCALE GENOMIC DNA]</scope>
    <source>
        <strain evidence="2">IAEA</strain>
    </source>
</reference>
<reference evidence="1" key="2">
    <citation type="submission" date="2020-05" db="UniProtKB">
        <authorList>
            <consortium name="EnsemblMetazoa"/>
        </authorList>
    </citation>
    <scope>IDENTIFICATION</scope>
    <source>
        <strain evidence="1">IAEA</strain>
    </source>
</reference>
<proteinExistence type="predicted"/>